<reference evidence="6 7" key="1">
    <citation type="submission" date="2023-01" db="EMBL/GenBank/DDBJ databases">
        <title>Novel species of the genus Asticcacaulis isolated from rivers.</title>
        <authorList>
            <person name="Lu H."/>
        </authorList>
    </citation>
    <scope>NUCLEOTIDE SEQUENCE [LARGE SCALE GENOMIC DNA]</scope>
    <source>
        <strain evidence="6 7">LKC15W</strain>
    </source>
</reference>
<dbReference type="InterPro" id="IPR036010">
    <property type="entry name" value="2Fe-2S_ferredoxin-like_sf"/>
</dbReference>
<accession>A0ABT5HPG3</accession>
<keyword evidence="1" id="KW-0001">2Fe-2S</keyword>
<evidence type="ECO:0000313" key="7">
    <source>
        <dbReference type="Proteomes" id="UP001218579"/>
    </source>
</evidence>
<dbReference type="PRINTS" id="PR00355">
    <property type="entry name" value="ADRENODOXIN"/>
</dbReference>
<protein>
    <submittedName>
        <fullName evidence="6">2Fe-2S iron-sulfur cluster-binding protein</fullName>
    </submittedName>
</protein>
<organism evidence="6 7">
    <name type="scientific">Asticcacaulis machinosus</name>
    <dbReference type="NCBI Taxonomy" id="2984211"/>
    <lineage>
        <taxon>Bacteria</taxon>
        <taxon>Pseudomonadati</taxon>
        <taxon>Pseudomonadota</taxon>
        <taxon>Alphaproteobacteria</taxon>
        <taxon>Caulobacterales</taxon>
        <taxon>Caulobacteraceae</taxon>
        <taxon>Asticcacaulis</taxon>
    </lineage>
</organism>
<comment type="caution">
    <text evidence="6">The sequence shown here is derived from an EMBL/GenBank/DDBJ whole genome shotgun (WGS) entry which is preliminary data.</text>
</comment>
<evidence type="ECO:0000256" key="4">
    <source>
        <dbReference type="ARBA" id="ARBA00023014"/>
    </source>
</evidence>
<dbReference type="Gene3D" id="3.10.20.30">
    <property type="match status" value="1"/>
</dbReference>
<keyword evidence="3" id="KW-0408">Iron</keyword>
<sequence length="107" mass="12053">MSEDLHILCTDRDGVIHNLPAIDGWRIMEIIRDNGLPIKAECGGALECATCHVYVAPEWLDKLVEKRDEEDEKLDEAFMVKRNSRLSCQILMSDELNGLEVTLAPEG</sequence>
<evidence type="ECO:0000256" key="3">
    <source>
        <dbReference type="ARBA" id="ARBA00023004"/>
    </source>
</evidence>
<dbReference type="PROSITE" id="PS51085">
    <property type="entry name" value="2FE2S_FER_2"/>
    <property type="match status" value="1"/>
</dbReference>
<proteinExistence type="predicted"/>
<keyword evidence="7" id="KW-1185">Reference proteome</keyword>
<keyword evidence="2" id="KW-0479">Metal-binding</keyword>
<keyword evidence="4" id="KW-0411">Iron-sulfur</keyword>
<evidence type="ECO:0000256" key="2">
    <source>
        <dbReference type="ARBA" id="ARBA00022723"/>
    </source>
</evidence>
<evidence type="ECO:0000313" key="6">
    <source>
        <dbReference type="EMBL" id="MDC7677529.1"/>
    </source>
</evidence>
<feature type="domain" description="2Fe-2S ferredoxin-type" evidence="5">
    <location>
        <begin position="3"/>
        <end position="107"/>
    </location>
</feature>
<evidence type="ECO:0000256" key="1">
    <source>
        <dbReference type="ARBA" id="ARBA00022714"/>
    </source>
</evidence>
<dbReference type="SUPFAM" id="SSF54292">
    <property type="entry name" value="2Fe-2S ferredoxin-like"/>
    <property type="match status" value="1"/>
</dbReference>
<gene>
    <name evidence="6" type="ORF">PQU98_15410</name>
</gene>
<dbReference type="InterPro" id="IPR001041">
    <property type="entry name" value="2Fe-2S_ferredoxin-type"/>
</dbReference>
<dbReference type="RefSeq" id="WP_272745854.1">
    <property type="nucleotide sequence ID" value="NZ_JAQQKV010000004.1"/>
</dbReference>
<dbReference type="InterPro" id="IPR001055">
    <property type="entry name" value="Adrenodoxin-like"/>
</dbReference>
<dbReference type="InterPro" id="IPR012675">
    <property type="entry name" value="Beta-grasp_dom_sf"/>
</dbReference>
<dbReference type="Pfam" id="PF00111">
    <property type="entry name" value="Fer2"/>
    <property type="match status" value="1"/>
</dbReference>
<dbReference type="EMBL" id="JAQQKV010000004">
    <property type="protein sequence ID" value="MDC7677529.1"/>
    <property type="molecule type" value="Genomic_DNA"/>
</dbReference>
<dbReference type="PANTHER" id="PTHR23426:SF63">
    <property type="entry name" value="TRANSFER PROTEIN, PUTATIVE-RELATED"/>
    <property type="match status" value="1"/>
</dbReference>
<name>A0ABT5HPG3_9CAUL</name>
<dbReference type="Proteomes" id="UP001218579">
    <property type="component" value="Unassembled WGS sequence"/>
</dbReference>
<evidence type="ECO:0000259" key="5">
    <source>
        <dbReference type="PROSITE" id="PS51085"/>
    </source>
</evidence>
<dbReference type="CDD" id="cd00207">
    <property type="entry name" value="fer2"/>
    <property type="match status" value="1"/>
</dbReference>
<dbReference type="PANTHER" id="PTHR23426">
    <property type="entry name" value="FERREDOXIN/ADRENODOXIN"/>
    <property type="match status" value="1"/>
</dbReference>